<name>A0A8J5GZA4_ZINOF</name>
<sequence length="119" mass="12707">MKLTSLLQCGCVAMWPEDAPETTPVSPLGNVATAAPRGRRRGVRRSFKTWRPSLSAISERGSTTAVAAGAVDGKRGSDESGKAKATVCRRVLPRSHSDDNRYKDVSSVISAISPTAYLF</sequence>
<dbReference type="AlphaFoldDB" id="A0A8J5GZA4"/>
<comment type="caution">
    <text evidence="2">The sequence shown here is derived from an EMBL/GenBank/DDBJ whole genome shotgun (WGS) entry which is preliminary data.</text>
</comment>
<gene>
    <name evidence="2" type="ORF">ZIOFF_023544</name>
</gene>
<reference evidence="2 3" key="1">
    <citation type="submission" date="2020-08" db="EMBL/GenBank/DDBJ databases">
        <title>Plant Genome Project.</title>
        <authorList>
            <person name="Zhang R.-G."/>
        </authorList>
    </citation>
    <scope>NUCLEOTIDE SEQUENCE [LARGE SCALE GENOMIC DNA]</scope>
    <source>
        <tissue evidence="2">Rhizome</tissue>
    </source>
</reference>
<dbReference type="EMBL" id="JACMSC010000007">
    <property type="protein sequence ID" value="KAG6513231.1"/>
    <property type="molecule type" value="Genomic_DNA"/>
</dbReference>
<accession>A0A8J5GZA4</accession>
<evidence type="ECO:0000256" key="1">
    <source>
        <dbReference type="SAM" id="MobiDB-lite"/>
    </source>
</evidence>
<evidence type="ECO:0000313" key="2">
    <source>
        <dbReference type="EMBL" id="KAG6513231.1"/>
    </source>
</evidence>
<protein>
    <submittedName>
        <fullName evidence="2">Uncharacterized protein</fullName>
    </submittedName>
</protein>
<organism evidence="2 3">
    <name type="scientific">Zingiber officinale</name>
    <name type="common">Ginger</name>
    <name type="synonym">Amomum zingiber</name>
    <dbReference type="NCBI Taxonomy" id="94328"/>
    <lineage>
        <taxon>Eukaryota</taxon>
        <taxon>Viridiplantae</taxon>
        <taxon>Streptophyta</taxon>
        <taxon>Embryophyta</taxon>
        <taxon>Tracheophyta</taxon>
        <taxon>Spermatophyta</taxon>
        <taxon>Magnoliopsida</taxon>
        <taxon>Liliopsida</taxon>
        <taxon>Zingiberales</taxon>
        <taxon>Zingiberaceae</taxon>
        <taxon>Zingiber</taxon>
    </lineage>
</organism>
<dbReference type="PANTHER" id="PTHR35318">
    <property type="entry name" value="BNAA10G08410D PROTEIN"/>
    <property type="match status" value="1"/>
</dbReference>
<dbReference type="PANTHER" id="PTHR35318:SF2">
    <property type="entry name" value="OS08G0138900 PROTEIN"/>
    <property type="match status" value="1"/>
</dbReference>
<proteinExistence type="predicted"/>
<keyword evidence="3" id="KW-1185">Reference proteome</keyword>
<dbReference type="Proteomes" id="UP000734854">
    <property type="component" value="Unassembled WGS sequence"/>
</dbReference>
<evidence type="ECO:0000313" key="3">
    <source>
        <dbReference type="Proteomes" id="UP000734854"/>
    </source>
</evidence>
<feature type="region of interest" description="Disordered" evidence="1">
    <location>
        <begin position="20"/>
        <end position="43"/>
    </location>
</feature>